<dbReference type="AlphaFoldDB" id="A0A367IVM3"/>
<dbReference type="Proteomes" id="UP000252139">
    <property type="component" value="Unassembled WGS sequence"/>
</dbReference>
<comment type="caution">
    <text evidence="1">The sequence shown here is derived from an EMBL/GenBank/DDBJ whole genome shotgun (WGS) entry which is preliminary data.</text>
</comment>
<evidence type="ECO:0000313" key="2">
    <source>
        <dbReference type="Proteomes" id="UP000252139"/>
    </source>
</evidence>
<sequence length="74" mass="8472">VNDGNPVLRPGQIQFFFCHVFGDALHTLAFIKWYKPTPLAFQTHRLYGMDTWSNDFEGASSNCILPVHRIHSPI</sequence>
<protein>
    <submittedName>
        <fullName evidence="1">Uncharacterized protein</fullName>
    </submittedName>
</protein>
<feature type="non-terminal residue" evidence="1">
    <location>
        <position position="74"/>
    </location>
</feature>
<reference evidence="1 2" key="1">
    <citation type="journal article" date="2018" name="G3 (Bethesda)">
        <title>Phylogenetic and Phylogenomic Definition of Rhizopus Species.</title>
        <authorList>
            <person name="Gryganskyi A.P."/>
            <person name="Golan J."/>
            <person name="Dolatabadi S."/>
            <person name="Mondo S."/>
            <person name="Robb S."/>
            <person name="Idnurm A."/>
            <person name="Muszewska A."/>
            <person name="Steczkiewicz K."/>
            <person name="Masonjones S."/>
            <person name="Liao H.L."/>
            <person name="Gajdeczka M.T."/>
            <person name="Anike F."/>
            <person name="Vuek A."/>
            <person name="Anishchenko I.M."/>
            <person name="Voigt K."/>
            <person name="de Hoog G.S."/>
            <person name="Smith M.E."/>
            <person name="Heitman J."/>
            <person name="Vilgalys R."/>
            <person name="Stajich J.E."/>
        </authorList>
    </citation>
    <scope>NUCLEOTIDE SEQUENCE [LARGE SCALE GENOMIC DNA]</scope>
    <source>
        <strain evidence="1 2">CBS 357.93</strain>
    </source>
</reference>
<evidence type="ECO:0000313" key="1">
    <source>
        <dbReference type="EMBL" id="RCH81702.1"/>
    </source>
</evidence>
<dbReference type="OrthoDB" id="2288984at2759"/>
<gene>
    <name evidence="1" type="ORF">CU097_001981</name>
</gene>
<keyword evidence="2" id="KW-1185">Reference proteome</keyword>
<dbReference type="EMBL" id="PJQL01003319">
    <property type="protein sequence ID" value="RCH81702.1"/>
    <property type="molecule type" value="Genomic_DNA"/>
</dbReference>
<proteinExistence type="predicted"/>
<organism evidence="1 2">
    <name type="scientific">Rhizopus azygosporus</name>
    <name type="common">Rhizopus microsporus var. azygosporus</name>
    <dbReference type="NCBI Taxonomy" id="86630"/>
    <lineage>
        <taxon>Eukaryota</taxon>
        <taxon>Fungi</taxon>
        <taxon>Fungi incertae sedis</taxon>
        <taxon>Mucoromycota</taxon>
        <taxon>Mucoromycotina</taxon>
        <taxon>Mucoromycetes</taxon>
        <taxon>Mucorales</taxon>
        <taxon>Mucorineae</taxon>
        <taxon>Rhizopodaceae</taxon>
        <taxon>Rhizopus</taxon>
    </lineage>
</organism>
<accession>A0A367IVM3</accession>
<feature type="non-terminal residue" evidence="1">
    <location>
        <position position="1"/>
    </location>
</feature>
<name>A0A367IVM3_RHIAZ</name>